<dbReference type="InterPro" id="IPR005760">
    <property type="entry name" value="A/G_AdeGlyc_MutY"/>
</dbReference>
<dbReference type="EMBL" id="MTSD02000003">
    <property type="protein sequence ID" value="OOV87244.1"/>
    <property type="molecule type" value="Genomic_DNA"/>
</dbReference>
<evidence type="ECO:0000256" key="14">
    <source>
        <dbReference type="RuleBase" id="RU365096"/>
    </source>
</evidence>
<keyword evidence="17" id="KW-1185">Reference proteome</keyword>
<proteinExistence type="inferred from homology"/>
<accession>A0A1T1HBL0</accession>
<dbReference type="InterPro" id="IPR011257">
    <property type="entry name" value="DNA_glycosylase"/>
</dbReference>
<feature type="domain" description="HhH-GPD" evidence="15">
    <location>
        <begin position="46"/>
        <end position="197"/>
    </location>
</feature>
<dbReference type="Pfam" id="PF00633">
    <property type="entry name" value="HHH"/>
    <property type="match status" value="1"/>
</dbReference>
<dbReference type="GO" id="GO:0006284">
    <property type="term" value="P:base-excision repair"/>
    <property type="evidence" value="ECO:0007669"/>
    <property type="project" value="UniProtKB-UniRule"/>
</dbReference>
<dbReference type="AlphaFoldDB" id="A0A1T1HBL0"/>
<dbReference type="SMART" id="SM00525">
    <property type="entry name" value="FES"/>
    <property type="match status" value="1"/>
</dbReference>
<evidence type="ECO:0000256" key="2">
    <source>
        <dbReference type="ARBA" id="ARBA00002933"/>
    </source>
</evidence>
<dbReference type="Gene3D" id="1.10.1670.10">
    <property type="entry name" value="Helix-hairpin-Helix base-excision DNA repair enzymes (C-terminal)"/>
    <property type="match status" value="1"/>
</dbReference>
<keyword evidence="9" id="KW-0378">Hydrolase</keyword>
<dbReference type="InterPro" id="IPR000445">
    <property type="entry name" value="HhH_motif"/>
</dbReference>
<evidence type="ECO:0000256" key="4">
    <source>
        <dbReference type="ARBA" id="ARBA00012045"/>
    </source>
</evidence>
<dbReference type="GO" id="GO:0051539">
    <property type="term" value="F:4 iron, 4 sulfur cluster binding"/>
    <property type="evidence" value="ECO:0007669"/>
    <property type="project" value="UniProtKB-UniRule"/>
</dbReference>
<dbReference type="RefSeq" id="WP_078319603.1">
    <property type="nucleotide sequence ID" value="NZ_FXTS01000003.1"/>
</dbReference>
<keyword evidence="8 14" id="KW-0227">DNA damage</keyword>
<dbReference type="FunFam" id="1.10.340.30:FF:000002">
    <property type="entry name" value="Adenine DNA glycosylase"/>
    <property type="match status" value="1"/>
</dbReference>
<dbReference type="PANTHER" id="PTHR42944:SF1">
    <property type="entry name" value="ADENINE DNA GLYCOSYLASE"/>
    <property type="match status" value="1"/>
</dbReference>
<name>A0A1T1HBL0_OCELI</name>
<sequence>MDLSVTPNDADQVAAAILSWYDQHGRKSLPWQQNRTAYKVWLSEVMLQQTQVNTVIPYFENFITRFPDVQTLAAAGIDEVLHLWTGLGYYARARNLHKCAQVVTDKYKGEFPEDPELLEALPGIGRSTAAAIAAQAYNKRAAILDGNVKRFLARLHCVPGWPGQGNTLKALWRLAEHYTPQQRCQAYTQAVMDIGALVCTRRNPKCDQCPAERWCAARLTASQHDFPHSKPKKTNPVRQSTLYMLYVPNSGYLLLQRPPTGIWGGLWSLPDAKEIKNLLGQLPETEEKQHLEHKFSHFTLQAEIHLCTLNTQQNKPLSLNIREQGQRWYNPEQPDNIGLPGPIHKLLHALRT</sequence>
<gene>
    <name evidence="16" type="ORF">BTA35_0209665</name>
</gene>
<keyword evidence="11" id="KW-0411">Iron-sulfur</keyword>
<dbReference type="SUPFAM" id="SSF55811">
    <property type="entry name" value="Nudix"/>
    <property type="match status" value="1"/>
</dbReference>
<evidence type="ECO:0000256" key="6">
    <source>
        <dbReference type="ARBA" id="ARBA00022485"/>
    </source>
</evidence>
<dbReference type="Gene3D" id="3.90.79.10">
    <property type="entry name" value="Nucleoside Triphosphate Pyrophosphohydrolase"/>
    <property type="match status" value="1"/>
</dbReference>
<comment type="cofactor">
    <cofactor evidence="14">
        <name>[4Fe-4S] cluster</name>
        <dbReference type="ChEBI" id="CHEBI:49883"/>
    </cofactor>
    <text evidence="14">Binds 1 [4Fe-4S] cluster.</text>
</comment>
<dbReference type="InterPro" id="IPR003265">
    <property type="entry name" value="HhH-GPD_domain"/>
</dbReference>
<evidence type="ECO:0000256" key="13">
    <source>
        <dbReference type="ARBA" id="ARBA00023295"/>
    </source>
</evidence>
<dbReference type="Proteomes" id="UP000190064">
    <property type="component" value="Unassembled WGS sequence"/>
</dbReference>
<reference evidence="16" key="1">
    <citation type="submission" date="2017-02" db="EMBL/GenBank/DDBJ databases">
        <title>Draft Genome Sequence of the Salt Water Bacterium Oceanospirillum linum ATCC 11336.</title>
        <authorList>
            <person name="Trachtenberg A.M."/>
            <person name="Carney J.G."/>
            <person name="Linnane J.D."/>
            <person name="Rheaume B.A."/>
            <person name="Pitts N.L."/>
            <person name="Mykles D.L."/>
            <person name="Maclea K.S."/>
        </authorList>
    </citation>
    <scope>NUCLEOTIDE SEQUENCE [LARGE SCALE GENOMIC DNA]</scope>
    <source>
        <strain evidence="16">ATCC 11336</strain>
    </source>
</reference>
<dbReference type="GO" id="GO:0006298">
    <property type="term" value="P:mismatch repair"/>
    <property type="evidence" value="ECO:0007669"/>
    <property type="project" value="TreeGrafter"/>
</dbReference>
<evidence type="ECO:0000256" key="8">
    <source>
        <dbReference type="ARBA" id="ARBA00022763"/>
    </source>
</evidence>
<comment type="catalytic activity">
    <reaction evidence="1 14">
        <text>Hydrolyzes free adenine bases from 7,8-dihydro-8-oxoguanine:adenine mismatched double-stranded DNA, leaving an apurinic site.</text>
        <dbReference type="EC" id="3.2.2.31"/>
    </reaction>
</comment>
<keyword evidence="7" id="KW-0479">Metal-binding</keyword>
<comment type="caution">
    <text evidence="16">The sequence shown here is derived from an EMBL/GenBank/DDBJ whole genome shotgun (WGS) entry which is preliminary data.</text>
</comment>
<dbReference type="GO" id="GO:0000701">
    <property type="term" value="F:purine-specific mismatch base pair DNA N-glycosylase activity"/>
    <property type="evidence" value="ECO:0007669"/>
    <property type="project" value="UniProtKB-EC"/>
</dbReference>
<evidence type="ECO:0000313" key="16">
    <source>
        <dbReference type="EMBL" id="OOV87244.1"/>
    </source>
</evidence>
<organism evidence="16 17">
    <name type="scientific">Oceanospirillum linum</name>
    <dbReference type="NCBI Taxonomy" id="966"/>
    <lineage>
        <taxon>Bacteria</taxon>
        <taxon>Pseudomonadati</taxon>
        <taxon>Pseudomonadota</taxon>
        <taxon>Gammaproteobacteria</taxon>
        <taxon>Oceanospirillales</taxon>
        <taxon>Oceanospirillaceae</taxon>
        <taxon>Oceanospirillum</taxon>
    </lineage>
</organism>
<evidence type="ECO:0000256" key="7">
    <source>
        <dbReference type="ARBA" id="ARBA00022723"/>
    </source>
</evidence>
<dbReference type="CDD" id="cd00056">
    <property type="entry name" value="ENDO3c"/>
    <property type="match status" value="1"/>
</dbReference>
<dbReference type="InterPro" id="IPR004035">
    <property type="entry name" value="Endouclease-III_FeS-bd_BS"/>
</dbReference>
<dbReference type="GO" id="GO:0032357">
    <property type="term" value="F:oxidized purine DNA binding"/>
    <property type="evidence" value="ECO:0007669"/>
    <property type="project" value="TreeGrafter"/>
</dbReference>
<dbReference type="Gene3D" id="1.10.340.30">
    <property type="entry name" value="Hypothetical protein, domain 2"/>
    <property type="match status" value="1"/>
</dbReference>
<dbReference type="GO" id="GO:0046872">
    <property type="term" value="F:metal ion binding"/>
    <property type="evidence" value="ECO:0007669"/>
    <property type="project" value="UniProtKB-UniRule"/>
</dbReference>
<comment type="function">
    <text evidence="2">Adenine glycosylase active on G-A mispairs. MutY also corrects error-prone DNA synthesis past GO lesions which are due to the oxidatively damaged form of guanine: 7,8-dihydro-8-oxoguanine (8-oxo-dGTP).</text>
</comment>
<dbReference type="InterPro" id="IPR003651">
    <property type="entry name" value="Endonuclease3_FeS-loop_motif"/>
</dbReference>
<dbReference type="GO" id="GO:0034039">
    <property type="term" value="F:8-oxo-7,8-dihydroguanine DNA N-glycosylase activity"/>
    <property type="evidence" value="ECO:0007669"/>
    <property type="project" value="TreeGrafter"/>
</dbReference>
<dbReference type="SUPFAM" id="SSF48150">
    <property type="entry name" value="DNA-glycosylase"/>
    <property type="match status" value="1"/>
</dbReference>
<dbReference type="NCBIfam" id="TIGR01084">
    <property type="entry name" value="mutY"/>
    <property type="match status" value="1"/>
</dbReference>
<evidence type="ECO:0000256" key="3">
    <source>
        <dbReference type="ARBA" id="ARBA00008343"/>
    </source>
</evidence>
<evidence type="ECO:0000256" key="12">
    <source>
        <dbReference type="ARBA" id="ARBA00023204"/>
    </source>
</evidence>
<dbReference type="Pfam" id="PF00730">
    <property type="entry name" value="HhH-GPD"/>
    <property type="match status" value="1"/>
</dbReference>
<evidence type="ECO:0000256" key="1">
    <source>
        <dbReference type="ARBA" id="ARBA00000843"/>
    </source>
</evidence>
<evidence type="ECO:0000256" key="5">
    <source>
        <dbReference type="ARBA" id="ARBA00022023"/>
    </source>
</evidence>
<dbReference type="PROSITE" id="PS00764">
    <property type="entry name" value="ENDONUCLEASE_III_1"/>
    <property type="match status" value="1"/>
</dbReference>
<dbReference type="EC" id="3.2.2.31" evidence="4 14"/>
<dbReference type="SMART" id="SM00478">
    <property type="entry name" value="ENDO3c"/>
    <property type="match status" value="1"/>
</dbReference>
<dbReference type="InterPro" id="IPR044298">
    <property type="entry name" value="MIG/MutY"/>
</dbReference>
<dbReference type="CDD" id="cd03431">
    <property type="entry name" value="NUDIX_DNA_Glycosylase_C-MutY"/>
    <property type="match status" value="1"/>
</dbReference>
<dbReference type="InterPro" id="IPR029119">
    <property type="entry name" value="MutY_C"/>
</dbReference>
<keyword evidence="6" id="KW-0004">4Fe-4S</keyword>
<evidence type="ECO:0000256" key="11">
    <source>
        <dbReference type="ARBA" id="ARBA00023014"/>
    </source>
</evidence>
<dbReference type="Pfam" id="PF14815">
    <property type="entry name" value="NUDIX_4"/>
    <property type="match status" value="1"/>
</dbReference>
<keyword evidence="12" id="KW-0234">DNA repair</keyword>
<dbReference type="InterPro" id="IPR015797">
    <property type="entry name" value="NUDIX_hydrolase-like_dom_sf"/>
</dbReference>
<dbReference type="STRING" id="966.BTA35_0209665"/>
<comment type="similarity">
    <text evidence="3 14">Belongs to the Nth/MutY family.</text>
</comment>
<protein>
    <recommendedName>
        <fullName evidence="5 14">Adenine DNA glycosylase</fullName>
        <ecNumber evidence="4 14">3.2.2.31</ecNumber>
    </recommendedName>
</protein>
<dbReference type="GO" id="GO:0035485">
    <property type="term" value="F:adenine/guanine mispair binding"/>
    <property type="evidence" value="ECO:0007669"/>
    <property type="project" value="TreeGrafter"/>
</dbReference>
<dbReference type="PROSITE" id="PS01155">
    <property type="entry name" value="ENDONUCLEASE_III_2"/>
    <property type="match status" value="1"/>
</dbReference>
<evidence type="ECO:0000256" key="9">
    <source>
        <dbReference type="ARBA" id="ARBA00022801"/>
    </source>
</evidence>
<keyword evidence="13 14" id="KW-0326">Glycosidase</keyword>
<dbReference type="InterPro" id="IPR004036">
    <property type="entry name" value="Endonuclease-III-like_CS2"/>
</dbReference>
<dbReference type="InterPro" id="IPR023170">
    <property type="entry name" value="HhH_base_excis_C"/>
</dbReference>
<evidence type="ECO:0000313" key="17">
    <source>
        <dbReference type="Proteomes" id="UP000190064"/>
    </source>
</evidence>
<dbReference type="PANTHER" id="PTHR42944">
    <property type="entry name" value="ADENINE DNA GLYCOSYLASE"/>
    <property type="match status" value="1"/>
</dbReference>
<keyword evidence="10 14" id="KW-0408">Iron</keyword>
<evidence type="ECO:0000256" key="10">
    <source>
        <dbReference type="ARBA" id="ARBA00023004"/>
    </source>
</evidence>
<evidence type="ECO:0000259" key="15">
    <source>
        <dbReference type="SMART" id="SM00478"/>
    </source>
</evidence>